<dbReference type="InterPro" id="IPR007353">
    <property type="entry name" value="DUF421"/>
</dbReference>
<evidence type="ECO:0000313" key="10">
    <source>
        <dbReference type="Proteomes" id="UP000432715"/>
    </source>
</evidence>
<feature type="transmembrane region" description="Helical" evidence="7">
    <location>
        <begin position="32"/>
        <end position="53"/>
    </location>
</feature>
<dbReference type="Gene3D" id="3.30.240.20">
    <property type="entry name" value="bsu07140 like domains"/>
    <property type="match status" value="2"/>
</dbReference>
<dbReference type="PANTHER" id="PTHR34582">
    <property type="entry name" value="UPF0702 TRANSMEMBRANE PROTEIN YCAP"/>
    <property type="match status" value="1"/>
</dbReference>
<comment type="subcellular location">
    <subcellularLocation>
        <location evidence="1">Cell membrane</location>
        <topology evidence="1">Multi-pass membrane protein</topology>
    </subcellularLocation>
</comment>
<dbReference type="AlphaFoldDB" id="A0A6I0F7B9"/>
<dbReference type="Pfam" id="PF07870">
    <property type="entry name" value="DUF1657"/>
    <property type="match status" value="1"/>
</dbReference>
<evidence type="ECO:0000256" key="1">
    <source>
        <dbReference type="ARBA" id="ARBA00004651"/>
    </source>
</evidence>
<proteinExistence type="inferred from homology"/>
<reference evidence="9 10" key="1">
    <citation type="submission" date="2019-10" db="EMBL/GenBank/DDBJ databases">
        <title>Alkaliphilus serpentinus sp. nov. and Alkaliphilus pronyensis sp. nov., two novel anaerobic alkaliphilic species isolated from the serpentinized-hosted hydrothermal field of the Prony Bay (New Caledonia).</title>
        <authorList>
            <person name="Postec A."/>
        </authorList>
    </citation>
    <scope>NUCLEOTIDE SEQUENCE [LARGE SCALE GENOMIC DNA]</scope>
    <source>
        <strain evidence="9 10">LacV</strain>
    </source>
</reference>
<organism evidence="9 10">
    <name type="scientific">Alkaliphilus pronyensis</name>
    <dbReference type="NCBI Taxonomy" id="1482732"/>
    <lineage>
        <taxon>Bacteria</taxon>
        <taxon>Bacillati</taxon>
        <taxon>Bacillota</taxon>
        <taxon>Clostridia</taxon>
        <taxon>Peptostreptococcales</taxon>
        <taxon>Natronincolaceae</taxon>
        <taxon>Alkaliphilus</taxon>
    </lineage>
</organism>
<comment type="similarity">
    <text evidence="2">Belongs to the UPF0702 family.</text>
</comment>
<dbReference type="OrthoDB" id="1682423at2"/>
<protein>
    <submittedName>
        <fullName evidence="9">DUF421 domain-containing protein</fullName>
    </submittedName>
</protein>
<keyword evidence="6 7" id="KW-0472">Membrane</keyword>
<evidence type="ECO:0000256" key="6">
    <source>
        <dbReference type="ARBA" id="ARBA00023136"/>
    </source>
</evidence>
<dbReference type="InterPro" id="IPR023090">
    <property type="entry name" value="UPF0702_alpha/beta_dom_sf"/>
</dbReference>
<keyword evidence="3" id="KW-1003">Cell membrane</keyword>
<dbReference type="RefSeq" id="WP_151861776.1">
    <property type="nucleotide sequence ID" value="NZ_WBZC01000046.1"/>
</dbReference>
<accession>A0A6I0F7B9</accession>
<evidence type="ECO:0000259" key="8">
    <source>
        <dbReference type="Pfam" id="PF04239"/>
    </source>
</evidence>
<sequence>MEEWIQVILKVVGLFIFLAIILPIIGRKPISAMTSFDFISGFVIAVLIALIITNVVENVILGIVALGFWLLAIGIVRYLIQKSKWVHDHFYGTEIVIIKEGKVLEENLHSTGITGEELLSQLRRKSIFQLADVEFAVMEANGDISILPKREMQPLTPKDMRMQVSTIREPQTVVLDGNILDEPLNTIGVNRSWLKAEIDKAGVTLDNIFIAQVDSMGELYIDLFNDSIQLPVPTTKELLMATLNKIEADFITFSLQTQNKRWKKEYNQMALKIKEITDKLEPHLKT</sequence>
<keyword evidence="5 7" id="KW-1133">Transmembrane helix</keyword>
<keyword evidence="4 7" id="KW-0812">Transmembrane</keyword>
<dbReference type="Proteomes" id="UP000432715">
    <property type="component" value="Unassembled WGS sequence"/>
</dbReference>
<evidence type="ECO:0000256" key="2">
    <source>
        <dbReference type="ARBA" id="ARBA00006448"/>
    </source>
</evidence>
<comment type="caution">
    <text evidence="9">The sequence shown here is derived from an EMBL/GenBank/DDBJ whole genome shotgun (WGS) entry which is preliminary data.</text>
</comment>
<dbReference type="PANTHER" id="PTHR34582:SF7">
    <property type="entry name" value="UPF0702 TRANSMEMBRANE PROTEIN YDFS"/>
    <property type="match status" value="1"/>
</dbReference>
<evidence type="ECO:0000256" key="3">
    <source>
        <dbReference type="ARBA" id="ARBA00022475"/>
    </source>
</evidence>
<dbReference type="GO" id="GO:0005886">
    <property type="term" value="C:plasma membrane"/>
    <property type="evidence" value="ECO:0007669"/>
    <property type="project" value="UniProtKB-SubCell"/>
</dbReference>
<gene>
    <name evidence="9" type="ORF">F8154_11575</name>
</gene>
<feature type="domain" description="YetF C-terminal" evidence="8">
    <location>
        <begin position="81"/>
        <end position="214"/>
    </location>
</feature>
<evidence type="ECO:0000313" key="9">
    <source>
        <dbReference type="EMBL" id="KAB3532778.1"/>
    </source>
</evidence>
<evidence type="ECO:0000256" key="5">
    <source>
        <dbReference type="ARBA" id="ARBA00022989"/>
    </source>
</evidence>
<feature type="transmembrane region" description="Helical" evidence="7">
    <location>
        <begin position="6"/>
        <end position="25"/>
    </location>
</feature>
<evidence type="ECO:0000256" key="7">
    <source>
        <dbReference type="SAM" id="Phobius"/>
    </source>
</evidence>
<dbReference type="Pfam" id="PF04239">
    <property type="entry name" value="DUF421"/>
    <property type="match status" value="1"/>
</dbReference>
<feature type="transmembrane region" description="Helical" evidence="7">
    <location>
        <begin position="59"/>
        <end position="80"/>
    </location>
</feature>
<keyword evidence="10" id="KW-1185">Reference proteome</keyword>
<evidence type="ECO:0000256" key="4">
    <source>
        <dbReference type="ARBA" id="ARBA00022692"/>
    </source>
</evidence>
<dbReference type="EMBL" id="WBZC01000046">
    <property type="protein sequence ID" value="KAB3532778.1"/>
    <property type="molecule type" value="Genomic_DNA"/>
</dbReference>
<dbReference type="InterPro" id="IPR012452">
    <property type="entry name" value="DUF1657"/>
</dbReference>
<name>A0A6I0F7B9_9FIRM</name>